<dbReference type="GeneID" id="54573750"/>
<keyword evidence="2" id="KW-1185">Reference proteome</keyword>
<reference evidence="1" key="1">
    <citation type="journal article" date="2020" name="Stud. Mycol.">
        <title>101 Dothideomycetes genomes: a test case for predicting lifestyles and emergence of pathogens.</title>
        <authorList>
            <person name="Haridas S."/>
            <person name="Albert R."/>
            <person name="Binder M."/>
            <person name="Bloem J."/>
            <person name="Labutti K."/>
            <person name="Salamov A."/>
            <person name="Andreopoulos B."/>
            <person name="Baker S."/>
            <person name="Barry K."/>
            <person name="Bills G."/>
            <person name="Bluhm B."/>
            <person name="Cannon C."/>
            <person name="Castanera R."/>
            <person name="Culley D."/>
            <person name="Daum C."/>
            <person name="Ezra D."/>
            <person name="Gonzalez J."/>
            <person name="Henrissat B."/>
            <person name="Kuo A."/>
            <person name="Liang C."/>
            <person name="Lipzen A."/>
            <person name="Lutzoni F."/>
            <person name="Magnuson J."/>
            <person name="Mondo S."/>
            <person name="Nolan M."/>
            <person name="Ohm R."/>
            <person name="Pangilinan J."/>
            <person name="Park H.-J."/>
            <person name="Ramirez L."/>
            <person name="Alfaro M."/>
            <person name="Sun H."/>
            <person name="Tritt A."/>
            <person name="Yoshinaga Y."/>
            <person name="Zwiers L.-H."/>
            <person name="Turgeon B."/>
            <person name="Goodwin S."/>
            <person name="Spatafora J."/>
            <person name="Crous P."/>
            <person name="Grigoriev I."/>
        </authorList>
    </citation>
    <scope>NUCLEOTIDE SEQUENCE</scope>
    <source>
        <strain evidence="1">CBS 122368</strain>
    </source>
</reference>
<dbReference type="AlphaFoldDB" id="A0A6A6HU25"/>
<organism evidence="1 2">
    <name type="scientific">Trematosphaeria pertusa</name>
    <dbReference type="NCBI Taxonomy" id="390896"/>
    <lineage>
        <taxon>Eukaryota</taxon>
        <taxon>Fungi</taxon>
        <taxon>Dikarya</taxon>
        <taxon>Ascomycota</taxon>
        <taxon>Pezizomycotina</taxon>
        <taxon>Dothideomycetes</taxon>
        <taxon>Pleosporomycetidae</taxon>
        <taxon>Pleosporales</taxon>
        <taxon>Massarineae</taxon>
        <taxon>Trematosphaeriaceae</taxon>
        <taxon>Trematosphaeria</taxon>
    </lineage>
</organism>
<name>A0A6A6HU25_9PLEO</name>
<dbReference type="EMBL" id="ML987213">
    <property type="protein sequence ID" value="KAF2241258.1"/>
    <property type="molecule type" value="Genomic_DNA"/>
</dbReference>
<dbReference type="RefSeq" id="XP_033676262.1">
    <property type="nucleotide sequence ID" value="XM_033820420.1"/>
</dbReference>
<dbReference type="Proteomes" id="UP000800094">
    <property type="component" value="Unassembled WGS sequence"/>
</dbReference>
<proteinExistence type="predicted"/>
<protein>
    <submittedName>
        <fullName evidence="1">Uncharacterized protein</fullName>
    </submittedName>
</protein>
<evidence type="ECO:0000313" key="1">
    <source>
        <dbReference type="EMBL" id="KAF2241258.1"/>
    </source>
</evidence>
<sequence length="161" mass="17812">MVWCVGSDATSCLVSHGGAAALAEQNRQGLRHYLASPFHLLSNTHALAPLRTASHMAAASTTVAFARIRASNGHRRQPCWRAARVSESVTMSEMVACFGHFWRKRRKPRYQSRGRRSTRKAACQWPPSIHHISSLCSAGDGAGRLRYVPRLMRTSIISMAL</sequence>
<accession>A0A6A6HU25</accession>
<evidence type="ECO:0000313" key="2">
    <source>
        <dbReference type="Proteomes" id="UP000800094"/>
    </source>
</evidence>
<gene>
    <name evidence="1" type="ORF">BU26DRAFT_183951</name>
</gene>